<accession>A0A3N2R6V7</accession>
<dbReference type="Gene3D" id="3.50.50.60">
    <property type="entry name" value="FAD/NAD(P)-binding domain"/>
    <property type="match status" value="2"/>
</dbReference>
<dbReference type="InterPro" id="IPR008150">
    <property type="entry name" value="Phytoene_DH_bac_CS"/>
</dbReference>
<dbReference type="PANTHER" id="PTHR43734:SF7">
    <property type="entry name" value="4,4'-DIAPONEUROSPORENE OXYGENASE"/>
    <property type="match status" value="1"/>
</dbReference>
<dbReference type="InterPro" id="IPR014105">
    <property type="entry name" value="Carotenoid/retinoid_OxRdtase"/>
</dbReference>
<keyword evidence="9" id="KW-1185">Reference proteome</keyword>
<dbReference type="PROSITE" id="PS00982">
    <property type="entry name" value="PHYTOENE_DH"/>
    <property type="match status" value="1"/>
</dbReference>
<comment type="similarity">
    <text evidence="2 5">Belongs to the carotenoid/retinoid oxidoreductase family.</text>
</comment>
<dbReference type="Proteomes" id="UP000268016">
    <property type="component" value="Unassembled WGS sequence"/>
</dbReference>
<feature type="region of interest" description="Disordered" evidence="6">
    <location>
        <begin position="491"/>
        <end position="548"/>
    </location>
</feature>
<name>A0A3N2R6V7_9RHOB</name>
<dbReference type="Pfam" id="PF01593">
    <property type="entry name" value="Amino_oxidase"/>
    <property type="match status" value="1"/>
</dbReference>
<evidence type="ECO:0000259" key="7">
    <source>
        <dbReference type="Pfam" id="PF01593"/>
    </source>
</evidence>
<evidence type="ECO:0000256" key="6">
    <source>
        <dbReference type="SAM" id="MobiDB-lite"/>
    </source>
</evidence>
<evidence type="ECO:0000256" key="5">
    <source>
        <dbReference type="RuleBase" id="RU362075"/>
    </source>
</evidence>
<sequence>MPAAAKQVIVVGAGIGGLAAALRLVHAGHAVTVIERAEAPGGRMRTLPSIAGPVDTGPTVLTLRPVFEALFADVGETLADHVTLDPLSVLARHFWDDGTVLDLHADAEANAEAVGSVFGARAAAELRRFSARAARLFAAFEGPMMQAADPQQSALALTVMRRPRLALDMAPHRSLAALLQSSFSEPKLAQLFARYATYVGGTPGQVPALLSLIWEAEARGVWAVRGGMHALARAVAELAARKGAAFRYGVEATRIVQQNGRAVAVETSAGRMAVDAVLFNGDPRALTTGLLGPAGQGAVPVDAVEPRSLSAQVLAFAAEFRGPELAYHNVFFGEDPGAEFAALERGELPEDASIYLCAQDRALGPVTGVERVEIIRNAPPLGPDTGTDETIEREKALCQRRVLDRLGDFGLVPDPRPLPEALTVPRDWDSLYPASLGSLYGRSPRGLTAGLKRPRARTALPGLYLCGGGAHPGAGVPMAALSGRHAAEAITSDLSSTSPSPGTATPGGMSTGFPKTGGRAFRSSASSDPSSPLGMPGPDDAIPTTTSA</sequence>
<dbReference type="GO" id="GO:0016627">
    <property type="term" value="F:oxidoreductase activity, acting on the CH-CH group of donors"/>
    <property type="evidence" value="ECO:0007669"/>
    <property type="project" value="UniProtKB-ARBA"/>
</dbReference>
<comment type="pathway">
    <text evidence="1 5">Carotenoid biosynthesis.</text>
</comment>
<feature type="domain" description="Amine oxidase" evidence="7">
    <location>
        <begin position="15"/>
        <end position="490"/>
    </location>
</feature>
<dbReference type="InterPro" id="IPR002937">
    <property type="entry name" value="Amino_oxidase"/>
</dbReference>
<evidence type="ECO:0000256" key="3">
    <source>
        <dbReference type="ARBA" id="ARBA00022746"/>
    </source>
</evidence>
<protein>
    <submittedName>
        <fullName evidence="8">Phytoene desaturase</fullName>
    </submittedName>
</protein>
<dbReference type="EMBL" id="RDRB01000003">
    <property type="protein sequence ID" value="ROU03138.1"/>
    <property type="molecule type" value="Genomic_DNA"/>
</dbReference>
<feature type="compositionally biased region" description="Low complexity" evidence="6">
    <location>
        <begin position="523"/>
        <end position="532"/>
    </location>
</feature>
<gene>
    <name evidence="8" type="primary">crtI</name>
    <name evidence="8" type="ORF">EAT49_07565</name>
</gene>
<evidence type="ECO:0000313" key="8">
    <source>
        <dbReference type="EMBL" id="ROU03138.1"/>
    </source>
</evidence>
<dbReference type="PANTHER" id="PTHR43734">
    <property type="entry name" value="PHYTOENE DESATURASE"/>
    <property type="match status" value="1"/>
</dbReference>
<organism evidence="8 9">
    <name type="scientific">Histidinibacterium lentulum</name>
    <dbReference type="NCBI Taxonomy" id="2480588"/>
    <lineage>
        <taxon>Bacteria</taxon>
        <taxon>Pseudomonadati</taxon>
        <taxon>Pseudomonadota</taxon>
        <taxon>Alphaproteobacteria</taxon>
        <taxon>Rhodobacterales</taxon>
        <taxon>Paracoccaceae</taxon>
        <taxon>Histidinibacterium</taxon>
    </lineage>
</organism>
<keyword evidence="3 5" id="KW-0125">Carotenoid biosynthesis</keyword>
<reference evidence="8 9" key="1">
    <citation type="submission" date="2018-10" db="EMBL/GenBank/DDBJ databases">
        <title>Histidinibacterium lentulum gen. nov., sp. nov., a marine bacterium from the culture broth of Picochlorum sp. 122.</title>
        <authorList>
            <person name="Wang G."/>
        </authorList>
    </citation>
    <scope>NUCLEOTIDE SEQUENCE [LARGE SCALE GENOMIC DNA]</scope>
    <source>
        <strain evidence="8 9">B17</strain>
    </source>
</reference>
<evidence type="ECO:0000256" key="2">
    <source>
        <dbReference type="ARBA" id="ARBA00006046"/>
    </source>
</evidence>
<dbReference type="SUPFAM" id="SSF51905">
    <property type="entry name" value="FAD/NAD(P)-binding domain"/>
    <property type="match status" value="1"/>
</dbReference>
<evidence type="ECO:0000256" key="4">
    <source>
        <dbReference type="ARBA" id="ARBA00023002"/>
    </source>
</evidence>
<dbReference type="RefSeq" id="WP_123641687.1">
    <property type="nucleotide sequence ID" value="NZ_ML119083.1"/>
</dbReference>
<dbReference type="AlphaFoldDB" id="A0A3N2R6V7"/>
<keyword evidence="4 5" id="KW-0560">Oxidoreductase</keyword>
<dbReference type="NCBIfam" id="TIGR02734">
    <property type="entry name" value="crtI_fam"/>
    <property type="match status" value="1"/>
</dbReference>
<dbReference type="GO" id="GO:0016117">
    <property type="term" value="P:carotenoid biosynthetic process"/>
    <property type="evidence" value="ECO:0007669"/>
    <property type="project" value="UniProtKB-KW"/>
</dbReference>
<dbReference type="NCBIfam" id="NF045637">
    <property type="entry name" value="carotdesatCrtDProt"/>
    <property type="match status" value="1"/>
</dbReference>
<proteinExistence type="inferred from homology"/>
<dbReference type="InterPro" id="IPR036188">
    <property type="entry name" value="FAD/NAD-bd_sf"/>
</dbReference>
<evidence type="ECO:0000256" key="1">
    <source>
        <dbReference type="ARBA" id="ARBA00004829"/>
    </source>
</evidence>
<feature type="compositionally biased region" description="Low complexity" evidence="6">
    <location>
        <begin position="495"/>
        <end position="512"/>
    </location>
</feature>
<dbReference type="InterPro" id="IPR054841">
    <property type="entry name" value="carotdesatCrtD"/>
</dbReference>
<evidence type="ECO:0000313" key="9">
    <source>
        <dbReference type="Proteomes" id="UP000268016"/>
    </source>
</evidence>
<comment type="caution">
    <text evidence="8">The sequence shown here is derived from an EMBL/GenBank/DDBJ whole genome shotgun (WGS) entry which is preliminary data.</text>
</comment>
<dbReference type="OrthoDB" id="9774675at2"/>